<dbReference type="PRINTS" id="PR00081">
    <property type="entry name" value="GDHRDH"/>
</dbReference>
<dbReference type="Pfam" id="PF13561">
    <property type="entry name" value="adh_short_C2"/>
    <property type="match status" value="1"/>
</dbReference>
<dbReference type="PROSITE" id="PS00061">
    <property type="entry name" value="ADH_SHORT"/>
    <property type="match status" value="1"/>
</dbReference>
<dbReference type="InterPro" id="IPR020904">
    <property type="entry name" value="Sc_DH/Rdtase_CS"/>
</dbReference>
<keyword evidence="3" id="KW-1185">Reference proteome</keyword>
<dbReference type="InterPro" id="IPR036291">
    <property type="entry name" value="NAD(P)-bd_dom_sf"/>
</dbReference>
<proteinExistence type="inferred from homology"/>
<evidence type="ECO:0000313" key="3">
    <source>
        <dbReference type="Proteomes" id="UP001501598"/>
    </source>
</evidence>
<accession>A0ABP8RVD2</accession>
<dbReference type="InterPro" id="IPR002347">
    <property type="entry name" value="SDR_fam"/>
</dbReference>
<organism evidence="2 3">
    <name type="scientific">Pseudonocardia xishanensis</name>
    <dbReference type="NCBI Taxonomy" id="630995"/>
    <lineage>
        <taxon>Bacteria</taxon>
        <taxon>Bacillati</taxon>
        <taxon>Actinomycetota</taxon>
        <taxon>Actinomycetes</taxon>
        <taxon>Pseudonocardiales</taxon>
        <taxon>Pseudonocardiaceae</taxon>
        <taxon>Pseudonocardia</taxon>
    </lineage>
</organism>
<dbReference type="EMBL" id="BAABGT010000040">
    <property type="protein sequence ID" value="GAA4548543.1"/>
    <property type="molecule type" value="Genomic_DNA"/>
</dbReference>
<dbReference type="SUPFAM" id="SSF51735">
    <property type="entry name" value="NAD(P)-binding Rossmann-fold domains"/>
    <property type="match status" value="1"/>
</dbReference>
<comment type="caution">
    <text evidence="2">The sequence shown here is derived from an EMBL/GenBank/DDBJ whole genome shotgun (WGS) entry which is preliminary data.</text>
</comment>
<protein>
    <submittedName>
        <fullName evidence="2">3-oxoacyl-[acyl-carrier-protein] reductase</fullName>
    </submittedName>
</protein>
<sequence length="276" mass="29181">MDRDDIAVITGAGRMDGIGRAAAVRLAQDGWRVAVVERSADSTRTEDEARAGWQGAASVVAEIREAGGSAWAFACDVADPDQVRELGCDVSRLGRVGALVNNAGMAGEASSYRVHDTPPEVWVATLEVNVTGLYRMIREFVPRMLENTVADRAIVNLSSTAGVRVMPFFGAYPASKAAVDSITRQLAVELAAEGIRVNAVSPGSTATDMMAGTFQRTAERLVLDPEVIRKHAVRGIPLGRMATPREQADVIAFLASPAASYVTGQIIQVDGGLTVA</sequence>
<dbReference type="PRINTS" id="PR00080">
    <property type="entry name" value="SDRFAMILY"/>
</dbReference>
<dbReference type="PANTHER" id="PTHR42760">
    <property type="entry name" value="SHORT-CHAIN DEHYDROGENASES/REDUCTASES FAMILY MEMBER"/>
    <property type="match status" value="1"/>
</dbReference>
<dbReference type="Gene3D" id="3.40.50.720">
    <property type="entry name" value="NAD(P)-binding Rossmann-like Domain"/>
    <property type="match status" value="1"/>
</dbReference>
<evidence type="ECO:0000256" key="1">
    <source>
        <dbReference type="ARBA" id="ARBA00006484"/>
    </source>
</evidence>
<dbReference type="RefSeq" id="WP_345419203.1">
    <property type="nucleotide sequence ID" value="NZ_BAABGT010000040.1"/>
</dbReference>
<dbReference type="CDD" id="cd05233">
    <property type="entry name" value="SDR_c"/>
    <property type="match status" value="1"/>
</dbReference>
<name>A0ABP8RVD2_9PSEU</name>
<evidence type="ECO:0000313" key="2">
    <source>
        <dbReference type="EMBL" id="GAA4548543.1"/>
    </source>
</evidence>
<gene>
    <name evidence="2" type="primary">fabG_3</name>
    <name evidence="2" type="ORF">GCM10023175_35080</name>
</gene>
<dbReference type="Proteomes" id="UP001501598">
    <property type="component" value="Unassembled WGS sequence"/>
</dbReference>
<comment type="similarity">
    <text evidence="1">Belongs to the short-chain dehydrogenases/reductases (SDR) family.</text>
</comment>
<reference evidence="3" key="1">
    <citation type="journal article" date="2019" name="Int. J. Syst. Evol. Microbiol.">
        <title>The Global Catalogue of Microorganisms (GCM) 10K type strain sequencing project: providing services to taxonomists for standard genome sequencing and annotation.</title>
        <authorList>
            <consortium name="The Broad Institute Genomics Platform"/>
            <consortium name="The Broad Institute Genome Sequencing Center for Infectious Disease"/>
            <person name="Wu L."/>
            <person name="Ma J."/>
        </authorList>
    </citation>
    <scope>NUCLEOTIDE SEQUENCE [LARGE SCALE GENOMIC DNA]</scope>
    <source>
        <strain evidence="3">JCM 17906</strain>
    </source>
</reference>